<reference evidence="6" key="1">
    <citation type="journal article" date="2012" name="Science">
        <title>Fermentation, hydrogen, and sulfur metabolism in multiple uncultivated bacterial phyla.</title>
        <authorList>
            <person name="Wrighton K.C."/>
            <person name="Thomas B.C."/>
            <person name="Sharon I."/>
            <person name="Miller C.S."/>
            <person name="Castelle C.J."/>
            <person name="VerBerkmoes N.C."/>
            <person name="Wilkins M.J."/>
            <person name="Hettich R.L."/>
            <person name="Lipton M.S."/>
            <person name="Williams K.H."/>
            <person name="Long P.E."/>
            <person name="Banfield J.F."/>
        </authorList>
    </citation>
    <scope>NUCLEOTIDE SEQUENCE [LARGE SCALE GENOMIC DNA]</scope>
</reference>
<evidence type="ECO:0000256" key="4">
    <source>
        <dbReference type="SAM" id="Coils"/>
    </source>
</evidence>
<dbReference type="CDD" id="cd00009">
    <property type="entry name" value="AAA"/>
    <property type="match status" value="1"/>
</dbReference>
<dbReference type="FunFam" id="3.40.50.300:FF:000025">
    <property type="entry name" value="ATP-dependent Clp protease subunit"/>
    <property type="match status" value="1"/>
</dbReference>
<dbReference type="SUPFAM" id="SSF52540">
    <property type="entry name" value="P-loop containing nucleoside triphosphate hydrolases"/>
    <property type="match status" value="2"/>
</dbReference>
<evidence type="ECO:0000256" key="2">
    <source>
        <dbReference type="ARBA" id="ARBA00022840"/>
    </source>
</evidence>
<gene>
    <name evidence="6" type="ORF">ACD_2C00209G0006</name>
</gene>
<dbReference type="InterPro" id="IPR019489">
    <property type="entry name" value="Clp_ATPase_C"/>
</dbReference>
<feature type="coiled-coil region" evidence="4">
    <location>
        <begin position="453"/>
        <end position="499"/>
    </location>
</feature>
<feature type="domain" description="Clp ATPase C-terminal" evidence="5">
    <location>
        <begin position="759"/>
        <end position="846"/>
    </location>
</feature>
<dbReference type="GO" id="GO:0034605">
    <property type="term" value="P:cellular response to heat"/>
    <property type="evidence" value="ECO:0007669"/>
    <property type="project" value="TreeGrafter"/>
</dbReference>
<proteinExistence type="predicted"/>
<dbReference type="InterPro" id="IPR041546">
    <property type="entry name" value="ClpA/ClpB_AAA_lid"/>
</dbReference>
<accession>K2G4F0</accession>
<evidence type="ECO:0000259" key="5">
    <source>
        <dbReference type="SMART" id="SM01086"/>
    </source>
</evidence>
<dbReference type="InterPro" id="IPR027417">
    <property type="entry name" value="P-loop_NTPase"/>
</dbReference>
<dbReference type="EMBL" id="AMFJ01000209">
    <property type="protein sequence ID" value="EKE29192.1"/>
    <property type="molecule type" value="Genomic_DNA"/>
</dbReference>
<sequence length="847" mass="101327">MLENFTDVYRQSLIDAENRVKNNGYKEVVSEDVFIEIIKTQKWNVHDVFSWFWINEKIVLEVLTQKQFKIFDDDRKWDYIWMSKKLKDLIVDSIKIAATFKKKQASIEDFIMAMIKAWTPWFLNFLWFLWVNPKDIETSLTNIENSLPKWDWTFDPIDNIIKALEEWLGHMWPWMDEMDNNPFFANKKQEWDKKKDSQTPALDFFWLDLTREAQDGKIDKIIWREKEIERLISVINRKTKNNPCLVGEPWVGKTAVIEWLAKRISEWTVPLAMQNKRIISLDLWWMVAWTKYRWEFESRIKQIIDEASKLENEVILFIDEIHTIIWAWGWEWSLDAANILKPAMWRGKICVIWATTLNEYQKYIEKDSALERRFQKIEVEEPLPEVAKQILGWLKESFEEYHNLIIDDDAISAAVDYSVRFMTDRYLPDKAIDLIDEACSSKSMKYNYDEEGILELKLEIEKIQKNIDDYVMSQQYHKAMIAKEKQKELEKKIRDKKTKTNIPKSKRLKIKKDDIQKIVNQVTGIPLQNLTIEDLDKLKKLESDIRSNIIGQDEAIKAIVSSIRRSRTWIADKNRPIWSFLLLGPTWVGKTELVKVLAKEFFWDSKALIKVDMSEYSEKASVSKLIGSAPGYVGYEEWWMLTERVRRKPYSVVLFDELEKWNFEVFNILLQILEEWNLTDAKWRKINFKNTIIIMTSNIWWEEFNSKASQIWFNLSEWKEAKIIEDYSKIKDKVIANLEEYFPPEFLNRIDKTIVFNPLDKKVLKKIIELQLGWLQKRLEEVWINMTYDKKALELINAETYNPEYWARPVRRYIQEKIEDEIANLLINKKIHGTIAISAEKKKLIFR</sequence>
<name>K2G4F0_9BACT</name>
<dbReference type="PRINTS" id="PR00300">
    <property type="entry name" value="CLPPROTEASEA"/>
</dbReference>
<dbReference type="Gene3D" id="1.10.8.60">
    <property type="match status" value="2"/>
</dbReference>
<evidence type="ECO:0000256" key="1">
    <source>
        <dbReference type="ARBA" id="ARBA00022741"/>
    </source>
</evidence>
<dbReference type="Pfam" id="PF17871">
    <property type="entry name" value="AAA_lid_9"/>
    <property type="match status" value="1"/>
</dbReference>
<dbReference type="SUPFAM" id="SSF81923">
    <property type="entry name" value="Double Clp-N motif"/>
    <property type="match status" value="1"/>
</dbReference>
<dbReference type="InterPro" id="IPR050130">
    <property type="entry name" value="ClpA_ClpB"/>
</dbReference>
<keyword evidence="1" id="KW-0547">Nucleotide-binding</keyword>
<keyword evidence="4" id="KW-0175">Coiled coil</keyword>
<dbReference type="PROSITE" id="PS00870">
    <property type="entry name" value="CLPAB_1"/>
    <property type="match status" value="1"/>
</dbReference>
<dbReference type="GO" id="GO:0005737">
    <property type="term" value="C:cytoplasm"/>
    <property type="evidence" value="ECO:0007669"/>
    <property type="project" value="TreeGrafter"/>
</dbReference>
<dbReference type="GO" id="GO:0005524">
    <property type="term" value="F:ATP binding"/>
    <property type="evidence" value="ECO:0007669"/>
    <property type="project" value="UniProtKB-KW"/>
</dbReference>
<dbReference type="Gene3D" id="3.40.50.300">
    <property type="entry name" value="P-loop containing nucleotide triphosphate hydrolases"/>
    <property type="match status" value="2"/>
</dbReference>
<dbReference type="Pfam" id="PF00004">
    <property type="entry name" value="AAA"/>
    <property type="match status" value="1"/>
</dbReference>
<evidence type="ECO:0000256" key="3">
    <source>
        <dbReference type="ARBA" id="ARBA00023186"/>
    </source>
</evidence>
<keyword evidence="2" id="KW-0067">ATP-binding</keyword>
<dbReference type="GO" id="GO:0016887">
    <property type="term" value="F:ATP hydrolysis activity"/>
    <property type="evidence" value="ECO:0007669"/>
    <property type="project" value="InterPro"/>
</dbReference>
<dbReference type="Gene3D" id="4.10.860.10">
    <property type="entry name" value="UVR domain"/>
    <property type="match status" value="1"/>
</dbReference>
<organism evidence="6">
    <name type="scientific">uncultured bacterium</name>
    <name type="common">gcode 4</name>
    <dbReference type="NCBI Taxonomy" id="1234023"/>
    <lineage>
        <taxon>Bacteria</taxon>
        <taxon>environmental samples</taxon>
    </lineage>
</organism>
<keyword evidence="3" id="KW-0143">Chaperone</keyword>
<dbReference type="SMART" id="SM01086">
    <property type="entry name" value="ClpB_D2-small"/>
    <property type="match status" value="1"/>
</dbReference>
<dbReference type="PANTHER" id="PTHR11638:SF18">
    <property type="entry name" value="HEAT SHOCK PROTEIN 104"/>
    <property type="match status" value="1"/>
</dbReference>
<dbReference type="AlphaFoldDB" id="K2G4F0"/>
<evidence type="ECO:0000313" key="6">
    <source>
        <dbReference type="EMBL" id="EKE29192.1"/>
    </source>
</evidence>
<protein>
    <submittedName>
        <fullName evidence="6">ATPase AAA-2 protein</fullName>
    </submittedName>
</protein>
<dbReference type="PANTHER" id="PTHR11638">
    <property type="entry name" value="ATP-DEPENDENT CLP PROTEASE"/>
    <property type="match status" value="1"/>
</dbReference>
<dbReference type="InterPro" id="IPR003959">
    <property type="entry name" value="ATPase_AAA_core"/>
</dbReference>
<dbReference type="Pfam" id="PF07724">
    <property type="entry name" value="AAA_2"/>
    <property type="match status" value="1"/>
</dbReference>
<dbReference type="InterPro" id="IPR018368">
    <property type="entry name" value="ClpA/B_CS1"/>
</dbReference>
<dbReference type="Pfam" id="PF10431">
    <property type="entry name" value="ClpB_D2-small"/>
    <property type="match status" value="1"/>
</dbReference>
<dbReference type="InterPro" id="IPR036628">
    <property type="entry name" value="Clp_N_dom_sf"/>
</dbReference>
<comment type="caution">
    <text evidence="6">The sequence shown here is derived from an EMBL/GenBank/DDBJ whole genome shotgun (WGS) entry which is preliminary data.</text>
</comment>
<dbReference type="CDD" id="cd19499">
    <property type="entry name" value="RecA-like_ClpB_Hsp104-like"/>
    <property type="match status" value="1"/>
</dbReference>
<dbReference type="InterPro" id="IPR001270">
    <property type="entry name" value="ClpA/B"/>
</dbReference>